<dbReference type="Proteomes" id="UP000001903">
    <property type="component" value="Chromosome"/>
</dbReference>
<feature type="transmembrane region" description="Helical" evidence="1">
    <location>
        <begin position="119"/>
        <end position="146"/>
    </location>
</feature>
<keyword evidence="1" id="KW-1133">Transmembrane helix</keyword>
<accession>D2RRG2</accession>
<feature type="transmembrane region" description="Helical" evidence="1">
    <location>
        <begin position="46"/>
        <end position="76"/>
    </location>
</feature>
<keyword evidence="1" id="KW-0472">Membrane</keyword>
<reference evidence="2 3" key="1">
    <citation type="journal article" date="2010" name="Stand. Genomic Sci.">
        <title>Complete genome sequence of Haloterrigena turkmenica type strain (4k).</title>
        <authorList>
            <person name="Saunders E."/>
            <person name="Tindall B.J."/>
            <person name="Fahnrich R."/>
            <person name="Lapidus A."/>
            <person name="Copeland A."/>
            <person name="Del Rio T.G."/>
            <person name="Lucas S."/>
            <person name="Chen F."/>
            <person name="Tice H."/>
            <person name="Cheng J.F."/>
            <person name="Han C."/>
            <person name="Detter J.C."/>
            <person name="Bruce D."/>
            <person name="Goodwin L."/>
            <person name="Chain P."/>
            <person name="Pitluck S."/>
            <person name="Pati A."/>
            <person name="Ivanova N."/>
            <person name="Mavromatis K."/>
            <person name="Chen A."/>
            <person name="Palaniappan K."/>
            <person name="Land M."/>
            <person name="Hauser L."/>
            <person name="Chang Y.J."/>
            <person name="Jeffries C.D."/>
            <person name="Brettin T."/>
            <person name="Rohde M."/>
            <person name="Goker M."/>
            <person name="Bristow J."/>
            <person name="Eisen J.A."/>
            <person name="Markowitz V."/>
            <person name="Hugenholtz P."/>
            <person name="Klenk H.P."/>
            <person name="Kyrpides N.C."/>
        </authorList>
    </citation>
    <scope>NUCLEOTIDE SEQUENCE [LARGE SCALE GENOMIC DNA]</scope>
    <source>
        <strain evidence="3">ATCC 51198 / DSM 5511 / JCM 9101 / NCIMB 13204 / VKM B-1734 / 4k</strain>
    </source>
</reference>
<name>D2RRG2_HALTV</name>
<keyword evidence="3" id="KW-1185">Reference proteome</keyword>
<feature type="transmembrane region" description="Helical" evidence="1">
    <location>
        <begin position="12"/>
        <end position="34"/>
    </location>
</feature>
<dbReference type="STRING" id="543526.Htur_1636"/>
<sequence>MEHVQPMSVHRPRAIAAGTAVLGAISLLTAVLFFETIPDNPPGDGFAAGLTGLFVMLCAIVGVLTIAEAGLLFLVTHFRDPTNLPRRLLTLGAVAGGLSIVLLVVPMLASLVFDLFLPLGSVVGIGLLLVPIGVIASGLGAVVQLVDEFRSDSRA</sequence>
<dbReference type="AlphaFoldDB" id="D2RRG2"/>
<dbReference type="KEGG" id="htu:Htur_1636"/>
<dbReference type="GeneID" id="8742229"/>
<dbReference type="RefSeq" id="WP_012942818.1">
    <property type="nucleotide sequence ID" value="NC_013743.1"/>
</dbReference>
<evidence type="ECO:0000313" key="3">
    <source>
        <dbReference type="Proteomes" id="UP000001903"/>
    </source>
</evidence>
<keyword evidence="1" id="KW-0812">Transmembrane</keyword>
<dbReference type="EMBL" id="CP001860">
    <property type="protein sequence ID" value="ADB60522.1"/>
    <property type="molecule type" value="Genomic_DNA"/>
</dbReference>
<organism evidence="2 3">
    <name type="scientific">Haloterrigena turkmenica (strain ATCC 51198 / DSM 5511 / JCM 9101 / NCIMB 13204 / VKM B-1734 / 4k)</name>
    <name type="common">Halococcus turkmenicus</name>
    <dbReference type="NCBI Taxonomy" id="543526"/>
    <lineage>
        <taxon>Archaea</taxon>
        <taxon>Methanobacteriati</taxon>
        <taxon>Methanobacteriota</taxon>
        <taxon>Stenosarchaea group</taxon>
        <taxon>Halobacteria</taxon>
        <taxon>Halobacteriales</taxon>
        <taxon>Natrialbaceae</taxon>
        <taxon>Haloterrigena</taxon>
    </lineage>
</organism>
<protein>
    <submittedName>
        <fullName evidence="2">Uncharacterized protein</fullName>
    </submittedName>
</protein>
<proteinExistence type="predicted"/>
<feature type="transmembrane region" description="Helical" evidence="1">
    <location>
        <begin position="88"/>
        <end position="113"/>
    </location>
</feature>
<gene>
    <name evidence="2" type="ordered locus">Htur_1636</name>
</gene>
<evidence type="ECO:0000313" key="2">
    <source>
        <dbReference type="EMBL" id="ADB60522.1"/>
    </source>
</evidence>
<evidence type="ECO:0000256" key="1">
    <source>
        <dbReference type="SAM" id="Phobius"/>
    </source>
</evidence>
<dbReference type="HOGENOM" id="CLU_1754751_0_0_2"/>
<dbReference type="eggNOG" id="arCOG13310">
    <property type="taxonomic scope" value="Archaea"/>
</dbReference>